<evidence type="ECO:0000313" key="3">
    <source>
        <dbReference type="Proteomes" id="UP000298416"/>
    </source>
</evidence>
<reference evidence="2" key="1">
    <citation type="submission" date="2018-01" db="EMBL/GenBank/DDBJ databases">
        <authorList>
            <person name="Mao J.F."/>
        </authorList>
    </citation>
    <scope>NUCLEOTIDE SEQUENCE</scope>
    <source>
        <strain evidence="2">Huo1</strain>
        <tissue evidence="2">Leaf</tissue>
    </source>
</reference>
<dbReference type="Proteomes" id="UP000298416">
    <property type="component" value="Unassembled WGS sequence"/>
</dbReference>
<name>A0A8X8ZJI1_SALSN</name>
<accession>A0A8X8ZJI1</accession>
<gene>
    <name evidence="2" type="ORF">SASPL_130018</name>
</gene>
<dbReference type="EMBL" id="PNBA02000011">
    <property type="protein sequence ID" value="KAG6407036.1"/>
    <property type="molecule type" value="Genomic_DNA"/>
</dbReference>
<evidence type="ECO:0008006" key="4">
    <source>
        <dbReference type="Google" id="ProtNLM"/>
    </source>
</evidence>
<dbReference type="PANTHER" id="PTHR45654">
    <property type="entry name" value="HOMEOBOX-LEUCINE ZIPPER PROTEIN MERISTEM L1"/>
    <property type="match status" value="1"/>
</dbReference>
<protein>
    <recommendedName>
        <fullName evidence="4">Homeobox-leucine zipper protein</fullName>
    </recommendedName>
</protein>
<evidence type="ECO:0000313" key="2">
    <source>
        <dbReference type="EMBL" id="KAG6407036.1"/>
    </source>
</evidence>
<evidence type="ECO:0000256" key="1">
    <source>
        <dbReference type="SAM" id="Coils"/>
    </source>
</evidence>
<comment type="caution">
    <text evidence="2">The sequence shown here is derived from an EMBL/GenBank/DDBJ whole genome shotgun (WGS) entry which is preliminary data.</text>
</comment>
<feature type="coiled-coil region" evidence="1">
    <location>
        <begin position="3"/>
        <end position="72"/>
    </location>
</feature>
<reference evidence="2" key="2">
    <citation type="submission" date="2020-08" db="EMBL/GenBank/DDBJ databases">
        <title>Plant Genome Project.</title>
        <authorList>
            <person name="Zhang R.-G."/>
        </authorList>
    </citation>
    <scope>NUCLEOTIDE SEQUENCE</scope>
    <source>
        <strain evidence="2">Huo1</strain>
        <tissue evidence="2">Leaf</tissue>
    </source>
</reference>
<organism evidence="2">
    <name type="scientific">Salvia splendens</name>
    <name type="common">Scarlet sage</name>
    <dbReference type="NCBI Taxonomy" id="180675"/>
    <lineage>
        <taxon>Eukaryota</taxon>
        <taxon>Viridiplantae</taxon>
        <taxon>Streptophyta</taxon>
        <taxon>Embryophyta</taxon>
        <taxon>Tracheophyta</taxon>
        <taxon>Spermatophyta</taxon>
        <taxon>Magnoliopsida</taxon>
        <taxon>eudicotyledons</taxon>
        <taxon>Gunneridae</taxon>
        <taxon>Pentapetalae</taxon>
        <taxon>asterids</taxon>
        <taxon>lamiids</taxon>
        <taxon>Lamiales</taxon>
        <taxon>Lamiaceae</taxon>
        <taxon>Nepetoideae</taxon>
        <taxon>Mentheae</taxon>
        <taxon>Salviinae</taxon>
        <taxon>Salvia</taxon>
        <taxon>Salvia subgen. Calosphace</taxon>
        <taxon>core Calosphace</taxon>
    </lineage>
</organism>
<proteinExistence type="predicted"/>
<dbReference type="AlphaFoldDB" id="A0A8X8ZJI1"/>
<dbReference type="InterPro" id="IPR042160">
    <property type="entry name" value="HD-Zip_IV"/>
</dbReference>
<sequence>MQSKNEREQNKHLRAENERLRAENMRYKEALSNASCPACGRLAAISDVSLDERQLRMENARLREEIDRISAVAAGYVGKPFAHIQARTLASVDESTNIENNQNNLI</sequence>
<keyword evidence="3" id="KW-1185">Reference proteome</keyword>
<keyword evidence="1" id="KW-0175">Coiled coil</keyword>
<dbReference type="PANTHER" id="PTHR45654:SF77">
    <property type="entry name" value="HOMEOBOX-LEUCINE ZIPPER PROTEIN MERISTEM L1"/>
    <property type="match status" value="1"/>
</dbReference>